<keyword evidence="2" id="KW-0812">Transmembrane</keyword>
<keyword evidence="3" id="KW-0256">Endoplasmic reticulum</keyword>
<dbReference type="Proteomes" id="UP000485880">
    <property type="component" value="Unassembled WGS sequence"/>
</dbReference>
<dbReference type="InterPro" id="IPR013969">
    <property type="entry name" value="Oligosacch_biosynth_Alg14"/>
</dbReference>
<sequence length="153" mass="16472">MPMPNTTKVLAISSGGGHWEQLMLLREGLGASNVVYVNTIRGLAEKAGVSPAYVIADCNRTVPIRNLRCLMHILKIVLRERPDVVVSTGAAPGLLGLAIGKVLGAKTIWIDSVANCERLSLSGQVAGWIADLWITQWSRLAKDKGPHYFGSVL</sequence>
<organism evidence="6 7">
    <name type="scientific">Methylocella tundrae</name>
    <dbReference type="NCBI Taxonomy" id="227605"/>
    <lineage>
        <taxon>Bacteria</taxon>
        <taxon>Pseudomonadati</taxon>
        <taxon>Pseudomonadota</taxon>
        <taxon>Alphaproteobacteria</taxon>
        <taxon>Hyphomicrobiales</taxon>
        <taxon>Beijerinckiaceae</taxon>
        <taxon>Methylocella</taxon>
    </lineage>
</organism>
<dbReference type="RefSeq" id="WP_244629040.1">
    <property type="nucleotide sequence ID" value="NZ_CABFMQ020000097.1"/>
</dbReference>
<evidence type="ECO:0000256" key="4">
    <source>
        <dbReference type="ARBA" id="ARBA00022989"/>
    </source>
</evidence>
<dbReference type="EMBL" id="CABFMQ020000097">
    <property type="protein sequence ID" value="VTZ51394.1"/>
    <property type="molecule type" value="Genomic_DNA"/>
</dbReference>
<name>A0A8B6M920_METTU</name>
<dbReference type="SUPFAM" id="SSF53756">
    <property type="entry name" value="UDP-Glycosyltransferase/glycogen phosphorylase"/>
    <property type="match status" value="1"/>
</dbReference>
<evidence type="ECO:0000313" key="7">
    <source>
        <dbReference type="Proteomes" id="UP000485880"/>
    </source>
</evidence>
<proteinExistence type="predicted"/>
<keyword evidence="6" id="KW-0808">Transferase</keyword>
<keyword evidence="4" id="KW-1133">Transmembrane helix</keyword>
<protein>
    <submittedName>
        <fullName evidence="6">Glucuronosyltransferase</fullName>
    </submittedName>
</protein>
<evidence type="ECO:0000256" key="2">
    <source>
        <dbReference type="ARBA" id="ARBA00022692"/>
    </source>
</evidence>
<comment type="caution">
    <text evidence="6">The sequence shown here is derived from an EMBL/GenBank/DDBJ whole genome shotgun (WGS) entry which is preliminary data.</text>
</comment>
<evidence type="ECO:0000313" key="6">
    <source>
        <dbReference type="EMBL" id="VTZ51394.1"/>
    </source>
</evidence>
<dbReference type="Gene3D" id="3.40.50.2000">
    <property type="entry name" value="Glycogen Phosphorylase B"/>
    <property type="match status" value="1"/>
</dbReference>
<gene>
    <name evidence="6" type="ORF">MPC4_390003</name>
</gene>
<comment type="subcellular location">
    <subcellularLocation>
        <location evidence="1">Endoplasmic reticulum membrane</location>
        <topology evidence="1">Single-pass membrane protein</topology>
    </subcellularLocation>
</comment>
<dbReference type="PANTHER" id="PTHR12154:SF4">
    <property type="entry name" value="UDP-N-ACETYLGLUCOSAMINE TRANSFERASE SUBUNIT ALG14 HOMOLOG"/>
    <property type="match status" value="1"/>
</dbReference>
<reference evidence="6 7" key="1">
    <citation type="submission" date="2019-05" db="EMBL/GenBank/DDBJ databases">
        <authorList>
            <person name="Farhan Ul Haque M."/>
        </authorList>
    </citation>
    <scope>NUCLEOTIDE SEQUENCE [LARGE SCALE GENOMIC DNA]</scope>
    <source>
        <strain evidence="6">2</strain>
    </source>
</reference>
<dbReference type="Pfam" id="PF08660">
    <property type="entry name" value="Alg14"/>
    <property type="match status" value="1"/>
</dbReference>
<evidence type="ECO:0000256" key="5">
    <source>
        <dbReference type="ARBA" id="ARBA00023136"/>
    </source>
</evidence>
<accession>A0A8B6M920</accession>
<dbReference type="GO" id="GO:0004577">
    <property type="term" value="F:N-acetylglucosaminyldiphosphodolichol N-acetylglucosaminyltransferase activity"/>
    <property type="evidence" value="ECO:0007669"/>
    <property type="project" value="TreeGrafter"/>
</dbReference>
<keyword evidence="5" id="KW-0472">Membrane</keyword>
<evidence type="ECO:0000256" key="1">
    <source>
        <dbReference type="ARBA" id="ARBA00004389"/>
    </source>
</evidence>
<dbReference type="AlphaFoldDB" id="A0A8B6M920"/>
<evidence type="ECO:0000256" key="3">
    <source>
        <dbReference type="ARBA" id="ARBA00022824"/>
    </source>
</evidence>
<dbReference type="GO" id="GO:0006488">
    <property type="term" value="P:dolichol-linked oligosaccharide biosynthetic process"/>
    <property type="evidence" value="ECO:0007669"/>
    <property type="project" value="InterPro"/>
</dbReference>
<keyword evidence="7" id="KW-1185">Reference proteome</keyword>
<dbReference type="PANTHER" id="PTHR12154">
    <property type="entry name" value="GLYCOSYL TRANSFERASE-RELATED"/>
    <property type="match status" value="1"/>
</dbReference>